<feature type="binding site" evidence="14">
    <location>
        <begin position="142"/>
        <end position="144"/>
    </location>
    <ligand>
        <name>FAD</name>
        <dbReference type="ChEBI" id="CHEBI:57692"/>
    </ligand>
</feature>
<dbReference type="InterPro" id="IPR006258">
    <property type="entry name" value="Lipoamide_DH"/>
</dbReference>
<dbReference type="STRING" id="1936003.STSP2_02443"/>
<dbReference type="GO" id="GO:0050660">
    <property type="term" value="F:flavin adenine dinucleotide binding"/>
    <property type="evidence" value="ECO:0007669"/>
    <property type="project" value="InterPro"/>
</dbReference>
<dbReference type="PRINTS" id="PR00368">
    <property type="entry name" value="FADPNR"/>
</dbReference>
<feature type="domain" description="FAD/NAD(P)-binding" evidence="18">
    <location>
        <begin position="5"/>
        <end position="321"/>
    </location>
</feature>
<gene>
    <name evidence="19" type="primary">pdhD_1</name>
    <name evidence="19" type="ORF">STSP2_02443</name>
</gene>
<accession>A0A1U9NND8</accession>
<evidence type="ECO:0000259" key="17">
    <source>
        <dbReference type="Pfam" id="PF02852"/>
    </source>
</evidence>
<evidence type="ECO:0000256" key="4">
    <source>
        <dbReference type="ARBA" id="ARBA00016961"/>
    </source>
</evidence>
<dbReference type="Gene3D" id="3.50.50.60">
    <property type="entry name" value="FAD/NAD(P)-binding domain"/>
    <property type="match status" value="2"/>
</dbReference>
<dbReference type="InterPro" id="IPR036188">
    <property type="entry name" value="FAD/NAD-bd_sf"/>
</dbReference>
<dbReference type="KEGG" id="alus:STSP2_02443"/>
<dbReference type="PIRSF" id="PIRSF000350">
    <property type="entry name" value="Mercury_reductase_MerA"/>
    <property type="match status" value="1"/>
</dbReference>
<comment type="catalytic activity">
    <reaction evidence="12 16">
        <text>N(6)-[(R)-dihydrolipoyl]-L-lysyl-[protein] + NAD(+) = N(6)-[(R)-lipoyl]-L-lysyl-[protein] + NADH + H(+)</text>
        <dbReference type="Rhea" id="RHEA:15045"/>
        <dbReference type="Rhea" id="RHEA-COMP:10474"/>
        <dbReference type="Rhea" id="RHEA-COMP:10475"/>
        <dbReference type="ChEBI" id="CHEBI:15378"/>
        <dbReference type="ChEBI" id="CHEBI:57540"/>
        <dbReference type="ChEBI" id="CHEBI:57945"/>
        <dbReference type="ChEBI" id="CHEBI:83099"/>
        <dbReference type="ChEBI" id="CHEBI:83100"/>
        <dbReference type="EC" id="1.8.1.4"/>
    </reaction>
</comment>
<dbReference type="InterPro" id="IPR023753">
    <property type="entry name" value="FAD/NAD-binding_dom"/>
</dbReference>
<sequence length="462" mass="49188">MADSFDVIVIGGGPGGYAAAIRCAQKNANVALVEKAEMGGTCLNRGCIPSKALLGSAHFLTLAKHARLMGVDIEKPSPNWTKMQARKDAIVENFSKGVKTLVKANKIKLYEGIGIAKGPDTVTVQTDNEEVELKAKSIILATGSVPVEIPAFKFDRETIISSKEALNLSEIPESLVIIGGGIIGCEMACVYATVGSRVTIIEALDQLLPNEDAWVGKIMQREFKKLGIKCLTSQKVTGVDVNNDTAKVNLESGESIDADKVLVSVGRRAICDQETIEALGLEMQGSTIEINEKMETSVPGVYAIGDAVGTTYLAHGAFQEAEIAAENSLGGDEKMGDYNLIPKAVYSFPEVASIGLNEKKCTKKGIDFTVGKAAFRSNGRSVAHNETVGEIRVIRETDSNKILGVTMVGATVTEMISTARALIGTTEDITDVCFAHPTVSEVLKEAWEDAFGISLHVPPSPK</sequence>
<dbReference type="Pfam" id="PF02852">
    <property type="entry name" value="Pyr_redox_dim"/>
    <property type="match status" value="1"/>
</dbReference>
<dbReference type="InterPro" id="IPR012999">
    <property type="entry name" value="Pyr_OxRdtase_I_AS"/>
</dbReference>
<dbReference type="PANTHER" id="PTHR22912:SF217">
    <property type="entry name" value="DIHYDROLIPOYL DEHYDROGENASE"/>
    <property type="match status" value="1"/>
</dbReference>
<evidence type="ECO:0000256" key="9">
    <source>
        <dbReference type="ARBA" id="ARBA00023027"/>
    </source>
</evidence>
<evidence type="ECO:0000256" key="5">
    <source>
        <dbReference type="ARBA" id="ARBA00022490"/>
    </source>
</evidence>
<dbReference type="SUPFAM" id="SSF51905">
    <property type="entry name" value="FAD/NAD(P)-binding domain"/>
    <property type="match status" value="1"/>
</dbReference>
<evidence type="ECO:0000256" key="1">
    <source>
        <dbReference type="ARBA" id="ARBA00004496"/>
    </source>
</evidence>
<evidence type="ECO:0000256" key="11">
    <source>
        <dbReference type="ARBA" id="ARBA00023284"/>
    </source>
</evidence>
<proteinExistence type="inferred from homology"/>
<dbReference type="InterPro" id="IPR016156">
    <property type="entry name" value="FAD/NAD-linked_Rdtase_dimer_sf"/>
</dbReference>
<keyword evidence="5" id="KW-0963">Cytoplasm</keyword>
<evidence type="ECO:0000259" key="18">
    <source>
        <dbReference type="Pfam" id="PF07992"/>
    </source>
</evidence>
<evidence type="ECO:0000256" key="8">
    <source>
        <dbReference type="ARBA" id="ARBA00023002"/>
    </source>
</evidence>
<dbReference type="SUPFAM" id="SSF55424">
    <property type="entry name" value="FAD/NAD-linked reductases, dimerisation (C-terminal) domain"/>
    <property type="match status" value="1"/>
</dbReference>
<dbReference type="InterPro" id="IPR004099">
    <property type="entry name" value="Pyr_nucl-diS_OxRdtase_dimer"/>
</dbReference>
<dbReference type="RefSeq" id="WP_146662892.1">
    <property type="nucleotide sequence ID" value="NZ_CP019791.1"/>
</dbReference>
<evidence type="ECO:0000256" key="14">
    <source>
        <dbReference type="PIRSR" id="PIRSR000350-3"/>
    </source>
</evidence>
<evidence type="ECO:0000256" key="12">
    <source>
        <dbReference type="ARBA" id="ARBA00049187"/>
    </source>
</evidence>
<comment type="cofactor">
    <cofactor evidence="14 16">
        <name>FAD</name>
        <dbReference type="ChEBI" id="CHEBI:57692"/>
    </cofactor>
    <text evidence="14 16">Binds 1 FAD per subunit.</text>
</comment>
<comment type="miscellaneous">
    <text evidence="16">The active site is a redox-active disulfide bond.</text>
</comment>
<evidence type="ECO:0000256" key="2">
    <source>
        <dbReference type="ARBA" id="ARBA00007532"/>
    </source>
</evidence>
<feature type="binding site" evidence="14">
    <location>
        <position position="114"/>
    </location>
    <ligand>
        <name>FAD</name>
        <dbReference type="ChEBI" id="CHEBI:57692"/>
    </ligand>
</feature>
<dbReference type="GO" id="GO:0004148">
    <property type="term" value="F:dihydrolipoyl dehydrogenase (NADH) activity"/>
    <property type="evidence" value="ECO:0007669"/>
    <property type="project" value="UniProtKB-EC"/>
</dbReference>
<protein>
    <recommendedName>
        <fullName evidence="4 16">Dihydrolipoyl dehydrogenase</fullName>
        <ecNumber evidence="3 16">1.8.1.4</ecNumber>
    </recommendedName>
</protein>
<feature type="domain" description="Pyridine nucleotide-disulphide oxidoreductase dimerisation" evidence="17">
    <location>
        <begin position="341"/>
        <end position="446"/>
    </location>
</feature>
<feature type="binding site" evidence="14">
    <location>
        <begin position="179"/>
        <end position="186"/>
    </location>
    <ligand>
        <name>NAD(+)</name>
        <dbReference type="ChEBI" id="CHEBI:57540"/>
    </ligand>
</feature>
<keyword evidence="14" id="KW-0547">Nucleotide-binding</keyword>
<feature type="active site" description="Proton acceptor" evidence="13">
    <location>
        <position position="436"/>
    </location>
</feature>
<feature type="binding site" evidence="14">
    <location>
        <position position="266"/>
    </location>
    <ligand>
        <name>NAD(+)</name>
        <dbReference type="ChEBI" id="CHEBI:57540"/>
    </ligand>
</feature>
<dbReference type="InterPro" id="IPR050151">
    <property type="entry name" value="Class-I_Pyr_Nuc-Dis_Oxidored"/>
</dbReference>
<evidence type="ECO:0000313" key="20">
    <source>
        <dbReference type="Proteomes" id="UP000189674"/>
    </source>
</evidence>
<dbReference type="PANTHER" id="PTHR22912">
    <property type="entry name" value="DISULFIDE OXIDOREDUCTASE"/>
    <property type="match status" value="1"/>
</dbReference>
<keyword evidence="8 16" id="KW-0560">Oxidoreductase</keyword>
<organism evidence="19 20">
    <name type="scientific">Anaerohalosphaera lusitana</name>
    <dbReference type="NCBI Taxonomy" id="1936003"/>
    <lineage>
        <taxon>Bacteria</taxon>
        <taxon>Pseudomonadati</taxon>
        <taxon>Planctomycetota</taxon>
        <taxon>Phycisphaerae</taxon>
        <taxon>Sedimentisphaerales</taxon>
        <taxon>Anaerohalosphaeraceae</taxon>
        <taxon>Anaerohalosphaera</taxon>
    </lineage>
</organism>
<reference evidence="20" key="1">
    <citation type="submission" date="2017-02" db="EMBL/GenBank/DDBJ databases">
        <title>Comparative genomics and description of representatives of a novel lineage of planctomycetes thriving in anoxic sediments.</title>
        <authorList>
            <person name="Spring S."/>
            <person name="Bunk B."/>
            <person name="Sproer C."/>
        </authorList>
    </citation>
    <scope>NUCLEOTIDE SEQUENCE [LARGE SCALE GENOMIC DNA]</scope>
    <source>
        <strain evidence="20">ST-NAGAB-D1</strain>
    </source>
</reference>
<dbReference type="GO" id="GO:0006103">
    <property type="term" value="P:2-oxoglutarate metabolic process"/>
    <property type="evidence" value="ECO:0007669"/>
    <property type="project" value="TreeGrafter"/>
</dbReference>
<keyword evidence="9 14" id="KW-0520">NAD</keyword>
<feature type="disulfide bond" description="Redox-active" evidence="15">
    <location>
        <begin position="42"/>
        <end position="47"/>
    </location>
</feature>
<evidence type="ECO:0000256" key="16">
    <source>
        <dbReference type="RuleBase" id="RU003692"/>
    </source>
</evidence>
<dbReference type="FunFam" id="3.30.390.30:FF:000001">
    <property type="entry name" value="Dihydrolipoyl dehydrogenase"/>
    <property type="match status" value="1"/>
</dbReference>
<feature type="binding site" evidence="14">
    <location>
        <position position="51"/>
    </location>
    <ligand>
        <name>FAD</name>
        <dbReference type="ChEBI" id="CHEBI:57692"/>
    </ligand>
</feature>
<evidence type="ECO:0000256" key="3">
    <source>
        <dbReference type="ARBA" id="ARBA00012608"/>
    </source>
</evidence>
<keyword evidence="20" id="KW-1185">Reference proteome</keyword>
<dbReference type="AlphaFoldDB" id="A0A1U9NND8"/>
<evidence type="ECO:0000256" key="6">
    <source>
        <dbReference type="ARBA" id="ARBA00022630"/>
    </source>
</evidence>
<evidence type="ECO:0000256" key="15">
    <source>
        <dbReference type="PIRSR" id="PIRSR000350-4"/>
    </source>
</evidence>
<feature type="binding site" evidence="14">
    <location>
        <position position="202"/>
    </location>
    <ligand>
        <name>NAD(+)</name>
        <dbReference type="ChEBI" id="CHEBI:57540"/>
    </ligand>
</feature>
<keyword evidence="11 16" id="KW-0676">Redox-active center</keyword>
<dbReference type="InterPro" id="IPR001100">
    <property type="entry name" value="Pyr_nuc-diS_OxRdtase"/>
</dbReference>
<comment type="subcellular location">
    <subcellularLocation>
        <location evidence="1">Cytoplasm</location>
    </subcellularLocation>
</comment>
<dbReference type="EC" id="1.8.1.4" evidence="3 16"/>
<dbReference type="EMBL" id="CP019791">
    <property type="protein sequence ID" value="AQT69254.1"/>
    <property type="molecule type" value="Genomic_DNA"/>
</dbReference>
<keyword evidence="6 16" id="KW-0285">Flavoprotein</keyword>
<keyword evidence="10" id="KW-1015">Disulfide bond</keyword>
<dbReference type="GO" id="GO:0005737">
    <property type="term" value="C:cytoplasm"/>
    <property type="evidence" value="ECO:0007669"/>
    <property type="project" value="UniProtKB-SubCell"/>
</dbReference>
<dbReference type="Proteomes" id="UP000189674">
    <property type="component" value="Chromosome"/>
</dbReference>
<dbReference type="PRINTS" id="PR00411">
    <property type="entry name" value="PNDRDTASEI"/>
</dbReference>
<keyword evidence="7 14" id="KW-0274">FAD</keyword>
<dbReference type="Gene3D" id="3.30.390.30">
    <property type="match status" value="1"/>
</dbReference>
<dbReference type="NCBIfam" id="TIGR01350">
    <property type="entry name" value="lipoamide_DH"/>
    <property type="match status" value="1"/>
</dbReference>
<evidence type="ECO:0000256" key="7">
    <source>
        <dbReference type="ARBA" id="ARBA00022827"/>
    </source>
</evidence>
<evidence type="ECO:0000313" key="19">
    <source>
        <dbReference type="EMBL" id="AQT69254.1"/>
    </source>
</evidence>
<dbReference type="OrthoDB" id="230580at2"/>
<feature type="binding site" evidence="14">
    <location>
        <position position="306"/>
    </location>
    <ligand>
        <name>FAD</name>
        <dbReference type="ChEBI" id="CHEBI:57692"/>
    </ligand>
</feature>
<name>A0A1U9NND8_9BACT</name>
<evidence type="ECO:0000256" key="13">
    <source>
        <dbReference type="PIRSR" id="PIRSR000350-2"/>
    </source>
</evidence>
<dbReference type="PROSITE" id="PS00076">
    <property type="entry name" value="PYRIDINE_REDOX_1"/>
    <property type="match status" value="1"/>
</dbReference>
<comment type="similarity">
    <text evidence="2 16">Belongs to the class-I pyridine nucleotide-disulfide oxidoreductase family.</text>
</comment>
<dbReference type="Pfam" id="PF07992">
    <property type="entry name" value="Pyr_redox_2"/>
    <property type="match status" value="1"/>
</dbReference>
<evidence type="ECO:0000256" key="10">
    <source>
        <dbReference type="ARBA" id="ARBA00023157"/>
    </source>
</evidence>